<accession>A0A8J1U539</accession>
<evidence type="ECO:0000313" key="2">
    <source>
        <dbReference type="Proteomes" id="UP000749559"/>
    </source>
</evidence>
<evidence type="ECO:0000313" key="1">
    <source>
        <dbReference type="EMBL" id="CAH1803433.1"/>
    </source>
</evidence>
<reference evidence="1" key="1">
    <citation type="submission" date="2022-03" db="EMBL/GenBank/DDBJ databases">
        <authorList>
            <person name="Martin C."/>
        </authorList>
    </citation>
    <scope>NUCLEOTIDE SEQUENCE</scope>
</reference>
<proteinExistence type="predicted"/>
<dbReference type="AlphaFoldDB" id="A0A8J1U539"/>
<sequence length="114" mass="12583">MVPSALGNFGLSFPVTSFDDTPGTPIITITEDNTLPADEEDFVKYFGLEKHTEEEGSKNGLLNCVCTVNFPAQSLLLSGHVYVDMSLLECHLSLLCCRQIKLNIRGRYICISLI</sequence>
<keyword evidence="2" id="KW-1185">Reference proteome</keyword>
<name>A0A8J1U539_OWEFU</name>
<protein>
    <submittedName>
        <fullName evidence="1">Uncharacterized protein</fullName>
    </submittedName>
</protein>
<dbReference type="Proteomes" id="UP000749559">
    <property type="component" value="Unassembled WGS sequence"/>
</dbReference>
<dbReference type="EMBL" id="CAIIXF020000815">
    <property type="protein sequence ID" value="CAH1803433.1"/>
    <property type="molecule type" value="Genomic_DNA"/>
</dbReference>
<organism evidence="1 2">
    <name type="scientific">Owenia fusiformis</name>
    <name type="common">Polychaete worm</name>
    <dbReference type="NCBI Taxonomy" id="6347"/>
    <lineage>
        <taxon>Eukaryota</taxon>
        <taxon>Metazoa</taxon>
        <taxon>Spiralia</taxon>
        <taxon>Lophotrochozoa</taxon>
        <taxon>Annelida</taxon>
        <taxon>Polychaeta</taxon>
        <taxon>Sedentaria</taxon>
        <taxon>Canalipalpata</taxon>
        <taxon>Sabellida</taxon>
        <taxon>Oweniida</taxon>
        <taxon>Oweniidae</taxon>
        <taxon>Owenia</taxon>
    </lineage>
</organism>
<comment type="caution">
    <text evidence="1">The sequence shown here is derived from an EMBL/GenBank/DDBJ whole genome shotgun (WGS) entry which is preliminary data.</text>
</comment>
<gene>
    <name evidence="1" type="ORF">OFUS_LOCUS27027</name>
</gene>